<sequence length="142" mass="16628">MDTYTIKEVSEMFHLPSSTLRYYEDLGILTNVERSKSGQRVYIQGHINRLKTICCFKKTGMSIAKLQQFFACEEDESAHIDEILSLLNNQQEHILNEISQYQTSLTHLQRKLHYYTDIKTSLENGTPLPKWADYREHAEQAK</sequence>
<accession>A0ABS8EZN3</accession>
<reference evidence="3 4" key="1">
    <citation type="submission" date="2021-10" db="EMBL/GenBank/DDBJ databases">
        <title>Anaerobic single-cell dispensing facilitates the cultivation of human gut bacteria.</title>
        <authorList>
            <person name="Afrizal A."/>
        </authorList>
    </citation>
    <scope>NUCLEOTIDE SEQUENCE [LARGE SCALE GENOMIC DNA]</scope>
    <source>
        <strain evidence="3 4">CLA-AA-H246</strain>
    </source>
</reference>
<dbReference type="SMART" id="SM00422">
    <property type="entry name" value="HTH_MERR"/>
    <property type="match status" value="1"/>
</dbReference>
<dbReference type="EMBL" id="JAJEQE010000035">
    <property type="protein sequence ID" value="MCC2149599.1"/>
    <property type="molecule type" value="Genomic_DNA"/>
</dbReference>
<organism evidence="3 4">
    <name type="scientific">Hominisplanchenecus faecis</name>
    <dbReference type="NCBI Taxonomy" id="2885351"/>
    <lineage>
        <taxon>Bacteria</taxon>
        <taxon>Bacillati</taxon>
        <taxon>Bacillota</taxon>
        <taxon>Clostridia</taxon>
        <taxon>Lachnospirales</taxon>
        <taxon>Lachnospiraceae</taxon>
        <taxon>Hominisplanchenecus</taxon>
    </lineage>
</organism>
<dbReference type="Gene3D" id="1.10.1660.10">
    <property type="match status" value="1"/>
</dbReference>
<feature type="domain" description="HTH merR-type" evidence="2">
    <location>
        <begin position="3"/>
        <end position="72"/>
    </location>
</feature>
<comment type="caution">
    <text evidence="3">The sequence shown here is derived from an EMBL/GenBank/DDBJ whole genome shotgun (WGS) entry which is preliminary data.</text>
</comment>
<dbReference type="RefSeq" id="WP_248835617.1">
    <property type="nucleotide sequence ID" value="NZ_JAJEQE010000035.1"/>
</dbReference>
<keyword evidence="4" id="KW-1185">Reference proteome</keyword>
<evidence type="ECO:0000259" key="2">
    <source>
        <dbReference type="PROSITE" id="PS50937"/>
    </source>
</evidence>
<dbReference type="PANTHER" id="PTHR30204:SF82">
    <property type="entry name" value="TRANSCRIPTIONAL REGULATOR, MERR FAMILY"/>
    <property type="match status" value="1"/>
</dbReference>
<keyword evidence="1" id="KW-0238">DNA-binding</keyword>
<protein>
    <submittedName>
        <fullName evidence="3">MerR family transcriptional regulator</fullName>
    </submittedName>
</protein>
<dbReference type="InterPro" id="IPR009061">
    <property type="entry name" value="DNA-bd_dom_put_sf"/>
</dbReference>
<dbReference type="PANTHER" id="PTHR30204">
    <property type="entry name" value="REDOX-CYCLING DRUG-SENSING TRANSCRIPTIONAL ACTIVATOR SOXR"/>
    <property type="match status" value="1"/>
</dbReference>
<dbReference type="PROSITE" id="PS50937">
    <property type="entry name" value="HTH_MERR_2"/>
    <property type="match status" value="1"/>
</dbReference>
<evidence type="ECO:0000256" key="1">
    <source>
        <dbReference type="ARBA" id="ARBA00023125"/>
    </source>
</evidence>
<dbReference type="CDD" id="cd01109">
    <property type="entry name" value="HTH_YyaN"/>
    <property type="match status" value="1"/>
</dbReference>
<dbReference type="Pfam" id="PF13411">
    <property type="entry name" value="MerR_1"/>
    <property type="match status" value="1"/>
</dbReference>
<gene>
    <name evidence="3" type="ORF">LKD42_10075</name>
</gene>
<dbReference type="InterPro" id="IPR000551">
    <property type="entry name" value="MerR-type_HTH_dom"/>
</dbReference>
<dbReference type="SUPFAM" id="SSF46955">
    <property type="entry name" value="Putative DNA-binding domain"/>
    <property type="match status" value="1"/>
</dbReference>
<dbReference type="InterPro" id="IPR047057">
    <property type="entry name" value="MerR_fam"/>
</dbReference>
<evidence type="ECO:0000313" key="4">
    <source>
        <dbReference type="Proteomes" id="UP001299235"/>
    </source>
</evidence>
<name>A0ABS8EZN3_9FIRM</name>
<evidence type="ECO:0000313" key="3">
    <source>
        <dbReference type="EMBL" id="MCC2149599.1"/>
    </source>
</evidence>
<dbReference type="Proteomes" id="UP001299235">
    <property type="component" value="Unassembled WGS sequence"/>
</dbReference>
<proteinExistence type="predicted"/>